<keyword evidence="8" id="KW-1185">Reference proteome</keyword>
<dbReference type="InterPro" id="IPR013325">
    <property type="entry name" value="RNA_pol_sigma_r2"/>
</dbReference>
<evidence type="ECO:0000256" key="3">
    <source>
        <dbReference type="ARBA" id="ARBA00023082"/>
    </source>
</evidence>
<keyword evidence="4" id="KW-0804">Transcription</keyword>
<dbReference type="EMBL" id="LLXS01000038">
    <property type="protein sequence ID" value="KRG40111.1"/>
    <property type="molecule type" value="Genomic_DNA"/>
</dbReference>
<dbReference type="Pfam" id="PF04542">
    <property type="entry name" value="Sigma70_r2"/>
    <property type="match status" value="1"/>
</dbReference>
<evidence type="ECO:0000259" key="6">
    <source>
        <dbReference type="Pfam" id="PF08281"/>
    </source>
</evidence>
<dbReference type="OrthoDB" id="6689546at2"/>
<name>A0A0R0A4V1_9GAMM</name>
<dbReference type="InterPro" id="IPR036388">
    <property type="entry name" value="WH-like_DNA-bd_sf"/>
</dbReference>
<dbReference type="InterPro" id="IPR013324">
    <property type="entry name" value="RNA_pol_sigma_r3/r4-like"/>
</dbReference>
<dbReference type="PANTHER" id="PTHR43133:SF63">
    <property type="entry name" value="RNA POLYMERASE SIGMA FACTOR FECI-RELATED"/>
    <property type="match status" value="1"/>
</dbReference>
<dbReference type="GO" id="GO:0003677">
    <property type="term" value="F:DNA binding"/>
    <property type="evidence" value="ECO:0007669"/>
    <property type="project" value="InterPro"/>
</dbReference>
<evidence type="ECO:0000256" key="2">
    <source>
        <dbReference type="ARBA" id="ARBA00023015"/>
    </source>
</evidence>
<dbReference type="PANTHER" id="PTHR43133">
    <property type="entry name" value="RNA POLYMERASE ECF-TYPE SIGMA FACTO"/>
    <property type="match status" value="1"/>
</dbReference>
<dbReference type="Gene3D" id="1.10.10.10">
    <property type="entry name" value="Winged helix-like DNA-binding domain superfamily/Winged helix DNA-binding domain"/>
    <property type="match status" value="1"/>
</dbReference>
<dbReference type="RefSeq" id="WP_054661009.1">
    <property type="nucleotide sequence ID" value="NZ_BAZI01000678.1"/>
</dbReference>
<reference evidence="7 8" key="1">
    <citation type="submission" date="2015-10" db="EMBL/GenBank/DDBJ databases">
        <title>Genome sequencing and analysis of members of genus Stenotrophomonas.</title>
        <authorList>
            <person name="Patil P.P."/>
            <person name="Midha S."/>
            <person name="Patil P.B."/>
        </authorList>
    </citation>
    <scope>NUCLEOTIDE SEQUENCE [LARGE SCALE GENOMIC DNA]</scope>
    <source>
        <strain evidence="7 8">JCM 9942</strain>
    </source>
</reference>
<organism evidence="7 8">
    <name type="scientific">Stenotrophomonas pictorum JCM 9942</name>
    <dbReference type="NCBI Taxonomy" id="1236960"/>
    <lineage>
        <taxon>Bacteria</taxon>
        <taxon>Pseudomonadati</taxon>
        <taxon>Pseudomonadota</taxon>
        <taxon>Gammaproteobacteria</taxon>
        <taxon>Lysobacterales</taxon>
        <taxon>Lysobacteraceae</taxon>
        <taxon>Stenotrophomonas</taxon>
    </lineage>
</organism>
<feature type="domain" description="RNA polymerase sigma-70 region 2" evidence="5">
    <location>
        <begin position="18"/>
        <end position="76"/>
    </location>
</feature>
<sequence length="172" mass="19300">MVSAEQDPAARAFAAKVVESYSAELQRFLRRRVYDAQDLGDLVQEVYLRLLRVQNIETVRNPLAYIYGIAGHVASEFNMRQRQGRMVFDSTVVESLTENPESPQFVEGGGFFERQVGDALAQLPANRLAVLLLERREGLCHAEIAARLGLSVHTVKKYSVEALAHVRASLER</sequence>
<dbReference type="NCBIfam" id="TIGR02937">
    <property type="entry name" value="sigma70-ECF"/>
    <property type="match status" value="1"/>
</dbReference>
<protein>
    <recommendedName>
        <fullName evidence="9">RNA polymerase subunit sigma-70</fullName>
    </recommendedName>
</protein>
<evidence type="ECO:0000259" key="5">
    <source>
        <dbReference type="Pfam" id="PF04542"/>
    </source>
</evidence>
<gene>
    <name evidence="7" type="ORF">ARC78_13015</name>
</gene>
<evidence type="ECO:0008006" key="9">
    <source>
        <dbReference type="Google" id="ProtNLM"/>
    </source>
</evidence>
<evidence type="ECO:0000256" key="1">
    <source>
        <dbReference type="ARBA" id="ARBA00010641"/>
    </source>
</evidence>
<dbReference type="InterPro" id="IPR039425">
    <property type="entry name" value="RNA_pol_sigma-70-like"/>
</dbReference>
<dbReference type="InterPro" id="IPR007627">
    <property type="entry name" value="RNA_pol_sigma70_r2"/>
</dbReference>
<dbReference type="Gene3D" id="1.10.1740.10">
    <property type="match status" value="1"/>
</dbReference>
<evidence type="ECO:0000256" key="4">
    <source>
        <dbReference type="ARBA" id="ARBA00023163"/>
    </source>
</evidence>
<dbReference type="Proteomes" id="UP000050836">
    <property type="component" value="Unassembled WGS sequence"/>
</dbReference>
<dbReference type="GO" id="GO:0016987">
    <property type="term" value="F:sigma factor activity"/>
    <property type="evidence" value="ECO:0007669"/>
    <property type="project" value="UniProtKB-KW"/>
</dbReference>
<dbReference type="SUPFAM" id="SSF88659">
    <property type="entry name" value="Sigma3 and sigma4 domains of RNA polymerase sigma factors"/>
    <property type="match status" value="1"/>
</dbReference>
<comment type="caution">
    <text evidence="7">The sequence shown here is derived from an EMBL/GenBank/DDBJ whole genome shotgun (WGS) entry which is preliminary data.</text>
</comment>
<feature type="domain" description="RNA polymerase sigma factor 70 region 4 type 2" evidence="6">
    <location>
        <begin position="114"/>
        <end position="165"/>
    </location>
</feature>
<keyword evidence="3" id="KW-0731">Sigma factor</keyword>
<proteinExistence type="inferred from homology"/>
<dbReference type="AlphaFoldDB" id="A0A0R0A4V1"/>
<dbReference type="SUPFAM" id="SSF88946">
    <property type="entry name" value="Sigma2 domain of RNA polymerase sigma factors"/>
    <property type="match status" value="1"/>
</dbReference>
<comment type="similarity">
    <text evidence="1">Belongs to the sigma-70 factor family. ECF subfamily.</text>
</comment>
<dbReference type="GO" id="GO:0006352">
    <property type="term" value="P:DNA-templated transcription initiation"/>
    <property type="evidence" value="ECO:0007669"/>
    <property type="project" value="InterPro"/>
</dbReference>
<evidence type="ECO:0000313" key="7">
    <source>
        <dbReference type="EMBL" id="KRG40111.1"/>
    </source>
</evidence>
<keyword evidence="2" id="KW-0805">Transcription regulation</keyword>
<evidence type="ECO:0000313" key="8">
    <source>
        <dbReference type="Proteomes" id="UP000050836"/>
    </source>
</evidence>
<dbReference type="InterPro" id="IPR014284">
    <property type="entry name" value="RNA_pol_sigma-70_dom"/>
</dbReference>
<accession>A0A0R0A4V1</accession>
<dbReference type="InterPro" id="IPR013249">
    <property type="entry name" value="RNA_pol_sigma70_r4_t2"/>
</dbReference>
<dbReference type="Pfam" id="PF08281">
    <property type="entry name" value="Sigma70_r4_2"/>
    <property type="match status" value="1"/>
</dbReference>